<dbReference type="GO" id="GO:0034976">
    <property type="term" value="P:response to endoplasmic reticulum stress"/>
    <property type="evidence" value="ECO:0000318"/>
    <property type="project" value="GO_Central"/>
</dbReference>
<evidence type="ECO:0000256" key="1">
    <source>
        <dbReference type="ARBA" id="ARBA00006347"/>
    </source>
</evidence>
<dbReference type="EMBL" id="DS113462">
    <property type="protein sequence ID" value="EAY04890.1"/>
    <property type="molecule type" value="Genomic_DNA"/>
</dbReference>
<dbReference type="SMR" id="A2ER00"/>
<dbReference type="STRING" id="5722.A2ER00"/>
<organism evidence="2 3">
    <name type="scientific">Trichomonas vaginalis (strain ATCC PRA-98 / G3)</name>
    <dbReference type="NCBI Taxonomy" id="412133"/>
    <lineage>
        <taxon>Eukaryota</taxon>
        <taxon>Metamonada</taxon>
        <taxon>Parabasalia</taxon>
        <taxon>Trichomonadida</taxon>
        <taxon>Trichomonadidae</taxon>
        <taxon>Trichomonas</taxon>
    </lineage>
</organism>
<dbReference type="Proteomes" id="UP000001542">
    <property type="component" value="Unassembled WGS sequence"/>
</dbReference>
<dbReference type="RefSeq" id="XP_001317113.1">
    <property type="nucleotide sequence ID" value="XM_001317078.1"/>
</dbReference>
<dbReference type="VEuPathDB" id="TrichDB:TVAGG3_0535380"/>
<dbReference type="GO" id="GO:0006457">
    <property type="term" value="P:protein folding"/>
    <property type="evidence" value="ECO:0000318"/>
    <property type="project" value="GO_Central"/>
</dbReference>
<proteinExistence type="inferred from homology"/>
<keyword evidence="3" id="KW-1185">Reference proteome</keyword>
<sequence>MLALFFLSLRIKKPIGEVHHIPFLKEEEIRTFLLEHDKSILIFTDGQFKYDFANFAIHKFKDRIAFAAVSIEDGQKYNAQGPLSIFAFYKSNIVKLPAAPFSAIDFTNWCDNAFAKSSIQIVHPEELRVIFSSTITCCFGVDINARPEKLRDDITFYNVPHQFFYYFAMNISKGYYIYRSADRQLVKMGKDPNKFIATKVTDLHSSNLVKKPYYGGFFMNRGNVTACQIESDLLNTIANKYNEEFYFGPLAGKLAHTIALQYNLINFPLPFFAVFDSKGRWILDGEKAHNIEALTELIEQIKNKKINYTQMNDDSSKLSKNIKTLSFSNVMDTINNDGKDSVLYITANCGPRCILYNELMKSTAKIFKDTTVNFYMLNASSNEIPQPLDPNMRLPTFFEWPANKKAWGPLEYDGGGDIKDFARFIQVRSCGPFEEPKFNATKINLKARTRAYKINFKHSPQAVNATVADNTTDFTKEL</sequence>
<dbReference type="SUPFAM" id="SSF52833">
    <property type="entry name" value="Thioredoxin-like"/>
    <property type="match status" value="1"/>
</dbReference>
<protein>
    <recommendedName>
        <fullName evidence="4">Thioredoxin domain-containing protein</fullName>
    </recommendedName>
</protein>
<evidence type="ECO:0000313" key="3">
    <source>
        <dbReference type="Proteomes" id="UP000001542"/>
    </source>
</evidence>
<name>A2ER00_TRIV3</name>
<accession>A2ER00</accession>
<reference evidence="2" key="2">
    <citation type="journal article" date="2007" name="Science">
        <title>Draft genome sequence of the sexually transmitted pathogen Trichomonas vaginalis.</title>
        <authorList>
            <person name="Carlton J.M."/>
            <person name="Hirt R.P."/>
            <person name="Silva J.C."/>
            <person name="Delcher A.L."/>
            <person name="Schatz M."/>
            <person name="Zhao Q."/>
            <person name="Wortman J.R."/>
            <person name="Bidwell S.L."/>
            <person name="Alsmark U.C.M."/>
            <person name="Besteiro S."/>
            <person name="Sicheritz-Ponten T."/>
            <person name="Noel C.J."/>
            <person name="Dacks J.B."/>
            <person name="Foster P.G."/>
            <person name="Simillion C."/>
            <person name="Van de Peer Y."/>
            <person name="Miranda-Saavedra D."/>
            <person name="Barton G.J."/>
            <person name="Westrop G.D."/>
            <person name="Mueller S."/>
            <person name="Dessi D."/>
            <person name="Fiori P.L."/>
            <person name="Ren Q."/>
            <person name="Paulsen I."/>
            <person name="Zhang H."/>
            <person name="Bastida-Corcuera F.D."/>
            <person name="Simoes-Barbosa A."/>
            <person name="Brown M.T."/>
            <person name="Hayes R.D."/>
            <person name="Mukherjee M."/>
            <person name="Okumura C.Y."/>
            <person name="Schneider R."/>
            <person name="Smith A.J."/>
            <person name="Vanacova S."/>
            <person name="Villalvazo M."/>
            <person name="Haas B.J."/>
            <person name="Pertea M."/>
            <person name="Feldblyum T.V."/>
            <person name="Utterback T.R."/>
            <person name="Shu C.L."/>
            <person name="Osoegawa K."/>
            <person name="de Jong P.J."/>
            <person name="Hrdy I."/>
            <person name="Horvathova L."/>
            <person name="Zubacova Z."/>
            <person name="Dolezal P."/>
            <person name="Malik S.B."/>
            <person name="Logsdon J.M. Jr."/>
            <person name="Henze K."/>
            <person name="Gupta A."/>
            <person name="Wang C.C."/>
            <person name="Dunne R.L."/>
            <person name="Upcroft J.A."/>
            <person name="Upcroft P."/>
            <person name="White O."/>
            <person name="Salzberg S.L."/>
            <person name="Tang P."/>
            <person name="Chiu C.-H."/>
            <person name="Lee Y.-S."/>
            <person name="Embley T.M."/>
            <person name="Coombs G.H."/>
            <person name="Mottram J.C."/>
            <person name="Tachezy J."/>
            <person name="Fraser-Liggett C.M."/>
            <person name="Johnson P.J."/>
        </authorList>
    </citation>
    <scope>NUCLEOTIDE SEQUENCE [LARGE SCALE GENOMIC DNA]</scope>
    <source>
        <strain evidence="2">G3</strain>
    </source>
</reference>
<dbReference type="InParanoid" id="A2ER00"/>
<dbReference type="Gene3D" id="3.40.30.10">
    <property type="entry name" value="Glutaredoxin"/>
    <property type="match status" value="1"/>
</dbReference>
<dbReference type="PANTHER" id="PTHR18929:SF246">
    <property type="entry name" value="PROTEIN DISULFIDE ISOMERASE-LIKE 1-4"/>
    <property type="match status" value="1"/>
</dbReference>
<dbReference type="VEuPathDB" id="TrichDB:TVAG_016620"/>
<dbReference type="GO" id="GO:0005783">
    <property type="term" value="C:endoplasmic reticulum"/>
    <property type="evidence" value="ECO:0000318"/>
    <property type="project" value="GO_Central"/>
</dbReference>
<comment type="similarity">
    <text evidence="1">Belongs to the protein disulfide isomerase family.</text>
</comment>
<gene>
    <name evidence="2" type="ORF">TVAG_016620</name>
</gene>
<dbReference type="KEGG" id="tva:4762755"/>
<dbReference type="OrthoDB" id="427280at2759"/>
<dbReference type="GO" id="GO:0003756">
    <property type="term" value="F:protein disulfide isomerase activity"/>
    <property type="evidence" value="ECO:0000318"/>
    <property type="project" value="GO_Central"/>
</dbReference>
<evidence type="ECO:0000313" key="2">
    <source>
        <dbReference type="EMBL" id="EAY04890.1"/>
    </source>
</evidence>
<evidence type="ECO:0008006" key="4">
    <source>
        <dbReference type="Google" id="ProtNLM"/>
    </source>
</evidence>
<dbReference type="AlphaFoldDB" id="A2ER00"/>
<dbReference type="InterPro" id="IPR036249">
    <property type="entry name" value="Thioredoxin-like_sf"/>
</dbReference>
<dbReference type="PANTHER" id="PTHR18929">
    <property type="entry name" value="PROTEIN DISULFIDE ISOMERASE"/>
    <property type="match status" value="1"/>
</dbReference>
<reference evidence="2" key="1">
    <citation type="submission" date="2006-10" db="EMBL/GenBank/DDBJ databases">
        <authorList>
            <person name="Amadeo P."/>
            <person name="Zhao Q."/>
            <person name="Wortman J."/>
            <person name="Fraser-Liggett C."/>
            <person name="Carlton J."/>
        </authorList>
    </citation>
    <scope>NUCLEOTIDE SEQUENCE</scope>
    <source>
        <strain evidence="2">G3</strain>
    </source>
</reference>